<evidence type="ECO:0000256" key="6">
    <source>
        <dbReference type="ARBA" id="ARBA00022889"/>
    </source>
</evidence>
<dbReference type="InterPro" id="IPR007110">
    <property type="entry name" value="Ig-like_dom"/>
</dbReference>
<evidence type="ECO:0000256" key="11">
    <source>
        <dbReference type="ARBA" id="ARBA00023319"/>
    </source>
</evidence>
<keyword evidence="10" id="KW-0325">Glycoprotein</keyword>
<dbReference type="InterPro" id="IPR036116">
    <property type="entry name" value="FN3_sf"/>
</dbReference>
<dbReference type="InterPro" id="IPR003599">
    <property type="entry name" value="Ig_sub"/>
</dbReference>
<feature type="domain" description="Ig-like" evidence="15">
    <location>
        <begin position="367"/>
        <end position="539"/>
    </location>
</feature>
<dbReference type="SUPFAM" id="SSF48726">
    <property type="entry name" value="Immunoglobulin"/>
    <property type="match status" value="4"/>
</dbReference>
<evidence type="ECO:0000256" key="2">
    <source>
        <dbReference type="ARBA" id="ARBA00022475"/>
    </source>
</evidence>
<keyword evidence="6" id="KW-0130">Cell adhesion</keyword>
<dbReference type="InterPro" id="IPR003598">
    <property type="entry name" value="Ig_sub2"/>
</dbReference>
<keyword evidence="7 14" id="KW-1133">Transmembrane helix</keyword>
<reference evidence="17" key="1">
    <citation type="journal article" date="2021" name="Cell">
        <title>Tracing the genetic footprints of vertebrate landing in non-teleost ray-finned fishes.</title>
        <authorList>
            <person name="Bi X."/>
            <person name="Wang K."/>
            <person name="Yang L."/>
            <person name="Pan H."/>
            <person name="Jiang H."/>
            <person name="Wei Q."/>
            <person name="Fang M."/>
            <person name="Yu H."/>
            <person name="Zhu C."/>
            <person name="Cai Y."/>
            <person name="He Y."/>
            <person name="Gan X."/>
            <person name="Zeng H."/>
            <person name="Yu D."/>
            <person name="Zhu Y."/>
            <person name="Jiang H."/>
            <person name="Qiu Q."/>
            <person name="Yang H."/>
            <person name="Zhang Y.E."/>
            <person name="Wang W."/>
            <person name="Zhu M."/>
            <person name="He S."/>
            <person name="Zhang G."/>
        </authorList>
    </citation>
    <scope>NUCLEOTIDE SEQUENCE</scope>
    <source>
        <strain evidence="17">Allg_001</strain>
    </source>
</reference>
<keyword evidence="5" id="KW-0677">Repeat</keyword>
<dbReference type="Gene3D" id="2.60.40.10">
    <property type="entry name" value="Immunoglobulins"/>
    <property type="match status" value="7"/>
</dbReference>
<dbReference type="SUPFAM" id="SSF49265">
    <property type="entry name" value="Fibronectin type III"/>
    <property type="match status" value="1"/>
</dbReference>
<dbReference type="InterPro" id="IPR013783">
    <property type="entry name" value="Ig-like_fold"/>
</dbReference>
<dbReference type="SMART" id="SM00406">
    <property type="entry name" value="IGv"/>
    <property type="match status" value="3"/>
</dbReference>
<dbReference type="InterPro" id="IPR009138">
    <property type="entry name" value="Neural_cell_adh"/>
</dbReference>
<evidence type="ECO:0000313" key="17">
    <source>
        <dbReference type="EMBL" id="MBN3315398.1"/>
    </source>
</evidence>
<evidence type="ECO:0000256" key="9">
    <source>
        <dbReference type="ARBA" id="ARBA00023157"/>
    </source>
</evidence>
<sequence length="1543" mass="171164">MHRGAVLRISPGKLQVEEFPGPQLPRALRRIVRCALRVAGDAVIETAQVAHSTNFWRVTAAVSACLVSLKKVFSLFFVLCAGLGKSLEIVSNSGDVELENSHFMVCKARGGEGTITWQKDEEEIEDDQDNFVITKIDEVSSKLTIKNARREDGGTYICSCEFEDGILKKAKQTITIIMKPKILTTTSYYEFLAGEDATVPCEVTGIPMPTVTWKFKDRGVIDSADGRIAVLSGNSLQILNISRVDHGTYVCEAWIKAKERNEVAKLSVSIVVNAPPHMRTHEQEKSVVAGPASNVSLTCPVSGHPPPSISWASPESSDRSRYQFNSDHSELIIHSVSKSDEGVYNCTATNAFGTYSSRIVLGVSVRPDVQQLGTREAQPGETVSVTCQATGDPTPTIRWVRKSDGQILVPLTPRGNRSAQTGESIVRDQQANDTRAAQTWADAGQGLQERGRRREGKRSLQTGGQKLGLDPFPRLSLCLGLTAVSLCRCVQRPGDRMDIREETRSSTFTLRQIAPSDGGVYTCIANNTVGEASQDLSLQTPPAAPQQVRAHASSTSVQLSLDAPLADGGSPLLQLRLQWREVAASEWRQELVGAGGRCSAQSQDALVITGLQPYTSYSVRLSAINRVGEGNVSQEQTVRTMGIREPDKPVISKEGTSEGNTYRIPFKQLDDGGKPIIKYIVRYRSEDSQLEQEMELPADSKEVILMDLDYNTEYGVEILAVNSNGNSAPANISFLTPQPISTKDARSSPQKSGVGTGGIVGIVMVIFLVVLIAADATCFYTNRCGMLMCIAVNLLGRRPRGAKGLDPEEAEISTVRSEVKLKGVSTRRCSVPKPQIGAQAEVTCEKAPLTKFDQPFSPEAGKLEQTQFMPGFDRMGDKDLPQVLKRWIVEELELPARDLPPDSYFRTLCLGQGADIWKYITRHVYNEGQKISHTSPCLLTQFSRETVCLLGLCWFHEIRVASTLLRQSEAARRRALTREIEELRAELVELDAQIEQSQAELGSDDRAVGQCWDHCSEARRRRVLLQAMGVRCAQERHSLWQDRRRISGHCQALAELARKAEVELVFGDPSDSSTDSLGSTGPEPQALCEVRELCEDRLQFFWTLLESELKAAPLSGVHLSQEERSAVFQRWLSSVEDLMRTHPPSHLLAALQHLASRQQGALQEKLEQLDLSRDVAALGFRYESDHLLDLSRETAAALPSVRLLLQEAWEMVERCQVQLAALRAQDRQQSALLQARKSEAFQAACAGDAQVEPLLRAALELELQLAMETALRDSLQRQGEALEQGARSRKEALLALQAKRQSIMDFRQLVDRKQEQIRSLIKGNSTAKSKLSRVHAEVHRFVQEKLQRHQGAVEQEAGALHSAVSQEVRQAAGVSLDELDRRLLDGVQRVPARKLSVRHLDCPALRRVSDGLGFALYKAPEQLMPLAVSMQLELRFLRRLLQLHTTCMQRRDQQVALLPAQDMEAMLRCVRTEDQARVRDLLPQVRLLSQQSAQCLGYGAEVKRAISHWWEQPVQFVLPDQRRGGLTLQQWLERWRLAAKGLQ</sequence>
<dbReference type="PRINTS" id="PR01838">
    <property type="entry name" value="NCAMFAMILY"/>
</dbReference>
<feature type="domain" description="Ig-like" evidence="15">
    <location>
        <begin position="276"/>
        <end position="364"/>
    </location>
</feature>
<evidence type="ECO:0000256" key="1">
    <source>
        <dbReference type="ARBA" id="ARBA00004162"/>
    </source>
</evidence>
<dbReference type="SMART" id="SM00060">
    <property type="entry name" value="FN3"/>
    <property type="match status" value="2"/>
</dbReference>
<evidence type="ECO:0000256" key="8">
    <source>
        <dbReference type="ARBA" id="ARBA00023136"/>
    </source>
</evidence>
<dbReference type="SMART" id="SM00409">
    <property type="entry name" value="IG"/>
    <property type="match status" value="4"/>
</dbReference>
<evidence type="ECO:0000256" key="12">
    <source>
        <dbReference type="SAM" id="Coils"/>
    </source>
</evidence>
<dbReference type="CDD" id="cd00063">
    <property type="entry name" value="FN3"/>
    <property type="match status" value="2"/>
</dbReference>
<dbReference type="PROSITE" id="PS50853">
    <property type="entry name" value="FN3"/>
    <property type="match status" value="2"/>
</dbReference>
<dbReference type="InterPro" id="IPR013106">
    <property type="entry name" value="Ig_V-set"/>
</dbReference>
<keyword evidence="18" id="KW-1185">Reference proteome</keyword>
<dbReference type="Proteomes" id="UP000736164">
    <property type="component" value="Unassembled WGS sequence"/>
</dbReference>
<dbReference type="GO" id="GO:0005886">
    <property type="term" value="C:plasma membrane"/>
    <property type="evidence" value="ECO:0007669"/>
    <property type="project" value="UniProtKB-SubCell"/>
</dbReference>
<feature type="domain" description="Fibronectin type-III" evidence="16">
    <location>
        <begin position="645"/>
        <end position="740"/>
    </location>
</feature>
<dbReference type="CDD" id="cd00096">
    <property type="entry name" value="Ig"/>
    <property type="match status" value="2"/>
</dbReference>
<dbReference type="GO" id="GO:0007098">
    <property type="term" value="P:centrosome cycle"/>
    <property type="evidence" value="ECO:0007669"/>
    <property type="project" value="TreeGrafter"/>
</dbReference>
<keyword evidence="12" id="KW-0175">Coiled coil</keyword>
<dbReference type="GO" id="GO:0070652">
    <property type="term" value="C:HAUS complex"/>
    <property type="evidence" value="ECO:0007669"/>
    <property type="project" value="InterPro"/>
</dbReference>
<gene>
    <name evidence="17" type="primary">Ncam1_1</name>
    <name evidence="17" type="ORF">GTO95_0003858</name>
</gene>
<dbReference type="SMART" id="SM00408">
    <property type="entry name" value="IGc2"/>
    <property type="match status" value="4"/>
</dbReference>
<dbReference type="FunFam" id="2.60.40.10:FF:000032">
    <property type="entry name" value="palladin isoform X1"/>
    <property type="match status" value="1"/>
</dbReference>
<dbReference type="InterPro" id="IPR036179">
    <property type="entry name" value="Ig-like_dom_sf"/>
</dbReference>
<evidence type="ECO:0000256" key="5">
    <source>
        <dbReference type="ARBA" id="ARBA00022737"/>
    </source>
</evidence>
<keyword evidence="4" id="KW-0732">Signal</keyword>
<keyword evidence="11" id="KW-0393">Immunoglobulin domain</keyword>
<dbReference type="Pfam" id="PF14817">
    <property type="entry name" value="HAUS5"/>
    <property type="match status" value="1"/>
</dbReference>
<dbReference type="GO" id="GO:0005813">
    <property type="term" value="C:centrosome"/>
    <property type="evidence" value="ECO:0007669"/>
    <property type="project" value="TreeGrafter"/>
</dbReference>
<dbReference type="InterPro" id="IPR013098">
    <property type="entry name" value="Ig_I-set"/>
</dbReference>
<feature type="non-terminal residue" evidence="17">
    <location>
        <position position="1"/>
    </location>
</feature>
<comment type="subcellular location">
    <subcellularLocation>
        <location evidence="1">Cell membrane</location>
        <topology evidence="1">Single-pass membrane protein</topology>
    </subcellularLocation>
</comment>
<dbReference type="PROSITE" id="PS50835">
    <property type="entry name" value="IG_LIKE"/>
    <property type="match status" value="4"/>
</dbReference>
<evidence type="ECO:0000313" key="18">
    <source>
        <dbReference type="Proteomes" id="UP000736164"/>
    </source>
</evidence>
<comment type="caution">
    <text evidence="17">The sequence shown here is derived from an EMBL/GenBank/DDBJ whole genome shotgun (WGS) entry which is preliminary data.</text>
</comment>
<evidence type="ECO:0000256" key="4">
    <source>
        <dbReference type="ARBA" id="ARBA00022729"/>
    </source>
</evidence>
<feature type="domain" description="Ig-like" evidence="15">
    <location>
        <begin position="180"/>
        <end position="267"/>
    </location>
</feature>
<evidence type="ECO:0000256" key="7">
    <source>
        <dbReference type="ARBA" id="ARBA00022989"/>
    </source>
</evidence>
<dbReference type="PANTHER" id="PTHR28588:SF1">
    <property type="entry name" value="HAUS AUGMIN-LIKE COMPLEX SUBUNIT 5"/>
    <property type="match status" value="1"/>
</dbReference>
<feature type="transmembrane region" description="Helical" evidence="14">
    <location>
        <begin position="753"/>
        <end position="774"/>
    </location>
</feature>
<dbReference type="Pfam" id="PF00041">
    <property type="entry name" value="fn3"/>
    <property type="match status" value="2"/>
</dbReference>
<dbReference type="Pfam" id="PF07679">
    <property type="entry name" value="I-set"/>
    <property type="match status" value="3"/>
</dbReference>
<organism evidence="17 18">
    <name type="scientific">Atractosteus spatula</name>
    <name type="common">Alligator gar</name>
    <name type="synonym">Lepisosteus spatula</name>
    <dbReference type="NCBI Taxonomy" id="7917"/>
    <lineage>
        <taxon>Eukaryota</taxon>
        <taxon>Metazoa</taxon>
        <taxon>Chordata</taxon>
        <taxon>Craniata</taxon>
        <taxon>Vertebrata</taxon>
        <taxon>Euteleostomi</taxon>
        <taxon>Actinopterygii</taxon>
        <taxon>Neopterygii</taxon>
        <taxon>Holostei</taxon>
        <taxon>Semionotiformes</taxon>
        <taxon>Lepisosteidae</taxon>
        <taxon>Atractosteus</taxon>
    </lineage>
</organism>
<feature type="domain" description="Fibronectin type-III" evidence="16">
    <location>
        <begin position="541"/>
        <end position="643"/>
    </location>
</feature>
<dbReference type="GO" id="GO:0007155">
    <property type="term" value="P:cell adhesion"/>
    <property type="evidence" value="ECO:0007669"/>
    <property type="project" value="UniProtKB-KW"/>
</dbReference>
<dbReference type="GO" id="GO:0051225">
    <property type="term" value="P:spindle assembly"/>
    <property type="evidence" value="ECO:0007669"/>
    <property type="project" value="InterPro"/>
</dbReference>
<evidence type="ECO:0000256" key="3">
    <source>
        <dbReference type="ARBA" id="ARBA00022692"/>
    </source>
</evidence>
<protein>
    <submittedName>
        <fullName evidence="17">NCAM1 protein</fullName>
    </submittedName>
</protein>
<accession>A0A8J7T988</accession>
<keyword evidence="9" id="KW-1015">Disulfide bond</keyword>
<feature type="region of interest" description="Disordered" evidence="13">
    <location>
        <begin position="441"/>
        <end position="466"/>
    </location>
</feature>
<keyword evidence="2" id="KW-1003">Cell membrane</keyword>
<name>A0A8J7T988_ATRSP</name>
<proteinExistence type="predicted"/>
<feature type="domain" description="Ig-like" evidence="15">
    <location>
        <begin position="104"/>
        <end position="175"/>
    </location>
</feature>
<feature type="non-terminal residue" evidence="17">
    <location>
        <position position="1543"/>
    </location>
</feature>
<dbReference type="EMBL" id="JAAWVO010021027">
    <property type="protein sequence ID" value="MBN3315398.1"/>
    <property type="molecule type" value="Genomic_DNA"/>
</dbReference>
<dbReference type="PANTHER" id="PTHR28588">
    <property type="entry name" value="HAUS AUGMIN-LIKE COMPLEX SUBUNIT 5"/>
    <property type="match status" value="1"/>
</dbReference>
<feature type="region of interest" description="Disordered" evidence="13">
    <location>
        <begin position="299"/>
        <end position="318"/>
    </location>
</feature>
<dbReference type="InterPro" id="IPR003961">
    <property type="entry name" value="FN3_dom"/>
</dbReference>
<evidence type="ECO:0000256" key="13">
    <source>
        <dbReference type="SAM" id="MobiDB-lite"/>
    </source>
</evidence>
<feature type="coiled-coil region" evidence="12">
    <location>
        <begin position="966"/>
        <end position="1000"/>
    </location>
</feature>
<keyword evidence="8 14" id="KW-0472">Membrane</keyword>
<dbReference type="FunFam" id="2.60.40.10:FF:000086">
    <property type="entry name" value="Neural cell adhesion molecule 1"/>
    <property type="match status" value="1"/>
</dbReference>
<evidence type="ECO:0000256" key="14">
    <source>
        <dbReference type="SAM" id="Phobius"/>
    </source>
</evidence>
<keyword evidence="3 14" id="KW-0812">Transmembrane</keyword>
<evidence type="ECO:0000259" key="16">
    <source>
        <dbReference type="PROSITE" id="PS50853"/>
    </source>
</evidence>
<dbReference type="InterPro" id="IPR029131">
    <property type="entry name" value="HAUS5"/>
</dbReference>
<dbReference type="FunFam" id="2.60.40.10:FF:000173">
    <property type="entry name" value="Neural cell adhesion molecule 1"/>
    <property type="match status" value="1"/>
</dbReference>
<evidence type="ECO:0000259" key="15">
    <source>
        <dbReference type="PROSITE" id="PS50835"/>
    </source>
</evidence>
<evidence type="ECO:0000256" key="10">
    <source>
        <dbReference type="ARBA" id="ARBA00023180"/>
    </source>
</evidence>
<dbReference type="Pfam" id="PF13927">
    <property type="entry name" value="Ig_3"/>
    <property type="match status" value="1"/>
</dbReference>